<sequence>MYGNYSNGYFNAHPWFTPQPQPQPHTTGVNAPTSQNNGSRPFPPQQPVTSSSTSSSSDIVQALNDKSTEELQRLLLDDDAYNTFLQNSDAVRQIDSLWKEMSNRNVELAKQNLEKESEIFQLKNQCTVIRTTELAAAQERFNEACKKQADLRARFSPGVLIERLQEAAVKIDNDSEDLFNQLLSGGMEINEFLKRYRELRFVYHKRTLTRLAAKSSGLTPGC</sequence>
<accession>A0A8T2USE3</accession>
<evidence type="ECO:0000256" key="7">
    <source>
        <dbReference type="SAM" id="Coils"/>
    </source>
</evidence>
<evidence type="ECO:0000256" key="5">
    <source>
        <dbReference type="ARBA" id="ARBA00022927"/>
    </source>
</evidence>
<evidence type="ECO:0000256" key="6">
    <source>
        <dbReference type="PROSITE-ProRule" id="PRU00646"/>
    </source>
</evidence>
<dbReference type="PANTHER" id="PTHR13678">
    <property type="entry name" value="VACUOLAR PROTEIN SORTING-ASSOCIATED PROTEIN 37"/>
    <property type="match status" value="1"/>
</dbReference>
<evidence type="ECO:0000256" key="3">
    <source>
        <dbReference type="ARBA" id="ARBA00022448"/>
    </source>
</evidence>
<evidence type="ECO:0000256" key="8">
    <source>
        <dbReference type="SAM" id="MobiDB-lite"/>
    </source>
</evidence>
<dbReference type="InterPro" id="IPR037202">
    <property type="entry name" value="ESCRT_assembly_dom"/>
</dbReference>
<dbReference type="GO" id="GO:0006623">
    <property type="term" value="P:protein targeting to vacuole"/>
    <property type="evidence" value="ECO:0007669"/>
    <property type="project" value="TreeGrafter"/>
</dbReference>
<dbReference type="PANTHER" id="PTHR13678:SF2">
    <property type="entry name" value="VACUOLAR PROTEIN SORTING-ASSOCIATED PROTEIN 37A"/>
    <property type="match status" value="1"/>
</dbReference>
<dbReference type="InterPro" id="IPR029012">
    <property type="entry name" value="Helix_hairpin_bin_sf"/>
</dbReference>
<feature type="region of interest" description="Disordered" evidence="8">
    <location>
        <begin position="11"/>
        <end position="60"/>
    </location>
</feature>
<dbReference type="SUPFAM" id="SSF140111">
    <property type="entry name" value="Endosomal sorting complex assembly domain"/>
    <property type="match status" value="1"/>
</dbReference>
<dbReference type="GO" id="GO:0006612">
    <property type="term" value="P:protein targeting to membrane"/>
    <property type="evidence" value="ECO:0007669"/>
    <property type="project" value="TreeGrafter"/>
</dbReference>
<evidence type="ECO:0000256" key="4">
    <source>
        <dbReference type="ARBA" id="ARBA00022753"/>
    </source>
</evidence>
<comment type="subcellular location">
    <subcellularLocation>
        <location evidence="1">Endosome</location>
    </subcellularLocation>
</comment>
<comment type="similarity">
    <text evidence="2">Belongs to the VPS37 family.</text>
</comment>
<dbReference type="PROSITE" id="PS51314">
    <property type="entry name" value="VPS37_C"/>
    <property type="match status" value="1"/>
</dbReference>
<name>A0A8T2USE3_CERRI</name>
<protein>
    <recommendedName>
        <fullName evidence="9">VPS37 C-terminal domain-containing protein</fullName>
    </recommendedName>
</protein>
<feature type="domain" description="VPS37 C-terminal" evidence="9">
    <location>
        <begin position="138"/>
        <end position="222"/>
    </location>
</feature>
<feature type="compositionally biased region" description="Polar residues" evidence="8">
    <location>
        <begin position="25"/>
        <end position="39"/>
    </location>
</feature>
<evidence type="ECO:0000256" key="1">
    <source>
        <dbReference type="ARBA" id="ARBA00004177"/>
    </source>
</evidence>
<keyword evidence="3 6" id="KW-0813">Transport</keyword>
<dbReference type="Pfam" id="PF07200">
    <property type="entry name" value="Mod_r"/>
    <property type="match status" value="1"/>
</dbReference>
<evidence type="ECO:0000256" key="2">
    <source>
        <dbReference type="ARBA" id="ARBA00007617"/>
    </source>
</evidence>
<organism evidence="10 11">
    <name type="scientific">Ceratopteris richardii</name>
    <name type="common">Triangle waterfern</name>
    <dbReference type="NCBI Taxonomy" id="49495"/>
    <lineage>
        <taxon>Eukaryota</taxon>
        <taxon>Viridiplantae</taxon>
        <taxon>Streptophyta</taxon>
        <taxon>Embryophyta</taxon>
        <taxon>Tracheophyta</taxon>
        <taxon>Polypodiopsida</taxon>
        <taxon>Polypodiidae</taxon>
        <taxon>Polypodiales</taxon>
        <taxon>Pteridineae</taxon>
        <taxon>Pteridaceae</taxon>
        <taxon>Parkerioideae</taxon>
        <taxon>Ceratopteris</taxon>
    </lineage>
</organism>
<keyword evidence="7" id="KW-0175">Coiled coil</keyword>
<dbReference type="EMBL" id="CM035410">
    <property type="protein sequence ID" value="KAH7437550.1"/>
    <property type="molecule type" value="Genomic_DNA"/>
</dbReference>
<gene>
    <name evidence="10" type="ORF">KP509_05G077900</name>
</gene>
<proteinExistence type="inferred from homology"/>
<dbReference type="Gene3D" id="1.10.287.660">
    <property type="entry name" value="Helix hairpin bin"/>
    <property type="match status" value="1"/>
</dbReference>
<dbReference type="GO" id="GO:0000813">
    <property type="term" value="C:ESCRT I complex"/>
    <property type="evidence" value="ECO:0007669"/>
    <property type="project" value="TreeGrafter"/>
</dbReference>
<evidence type="ECO:0000313" key="11">
    <source>
        <dbReference type="Proteomes" id="UP000825935"/>
    </source>
</evidence>
<reference evidence="10" key="1">
    <citation type="submission" date="2021-08" db="EMBL/GenBank/DDBJ databases">
        <title>WGS assembly of Ceratopteris richardii.</title>
        <authorList>
            <person name="Marchant D.B."/>
            <person name="Chen G."/>
            <person name="Jenkins J."/>
            <person name="Shu S."/>
            <person name="Leebens-Mack J."/>
            <person name="Grimwood J."/>
            <person name="Schmutz J."/>
            <person name="Soltis P."/>
            <person name="Soltis D."/>
            <person name="Chen Z.-H."/>
        </authorList>
    </citation>
    <scope>NUCLEOTIDE SEQUENCE</scope>
    <source>
        <strain evidence="10">Whitten #5841</strain>
        <tissue evidence="10">Leaf</tissue>
    </source>
</reference>
<evidence type="ECO:0000313" key="10">
    <source>
        <dbReference type="EMBL" id="KAH7437550.1"/>
    </source>
</evidence>
<feature type="coiled-coil region" evidence="7">
    <location>
        <begin position="103"/>
        <end position="181"/>
    </location>
</feature>
<comment type="caution">
    <text evidence="10">The sequence shown here is derived from an EMBL/GenBank/DDBJ whole genome shotgun (WGS) entry which is preliminary data.</text>
</comment>
<dbReference type="AlphaFoldDB" id="A0A8T2USE3"/>
<dbReference type="Proteomes" id="UP000825935">
    <property type="component" value="Chromosome 5"/>
</dbReference>
<evidence type="ECO:0000259" key="9">
    <source>
        <dbReference type="PROSITE" id="PS51314"/>
    </source>
</evidence>
<dbReference type="OMA" id="QKEVYQR"/>
<dbReference type="InterPro" id="IPR009851">
    <property type="entry name" value="Mod_r"/>
</dbReference>
<dbReference type="GO" id="GO:0043162">
    <property type="term" value="P:ubiquitin-dependent protein catabolic process via the multivesicular body sorting pathway"/>
    <property type="evidence" value="ECO:0007669"/>
    <property type="project" value="TreeGrafter"/>
</dbReference>
<keyword evidence="11" id="KW-1185">Reference proteome</keyword>
<dbReference type="OrthoDB" id="10260857at2759"/>
<keyword evidence="5 6" id="KW-0653">Protein transport</keyword>
<keyword evidence="4" id="KW-0967">Endosome</keyword>